<evidence type="ECO:0000313" key="1">
    <source>
        <dbReference type="EMBL" id="JAH38826.1"/>
    </source>
</evidence>
<proteinExistence type="predicted"/>
<accession>A0A0E9SC46</accession>
<protein>
    <submittedName>
        <fullName evidence="1">Uncharacterized protein</fullName>
    </submittedName>
</protein>
<reference evidence="1" key="1">
    <citation type="submission" date="2014-11" db="EMBL/GenBank/DDBJ databases">
        <authorList>
            <person name="Amaro Gonzalez C."/>
        </authorList>
    </citation>
    <scope>NUCLEOTIDE SEQUENCE</scope>
</reference>
<sequence length="9" mass="1146">MIQIKQEAW</sequence>
<name>A0A0E9SC46_ANGAN</name>
<dbReference type="EMBL" id="GBXM01069751">
    <property type="protein sequence ID" value="JAH38826.1"/>
    <property type="molecule type" value="Transcribed_RNA"/>
</dbReference>
<reference evidence="1" key="2">
    <citation type="journal article" date="2015" name="Fish Shellfish Immunol.">
        <title>Early steps in the European eel (Anguilla anguilla)-Vibrio vulnificus interaction in the gills: Role of the RtxA13 toxin.</title>
        <authorList>
            <person name="Callol A."/>
            <person name="Pajuelo D."/>
            <person name="Ebbesson L."/>
            <person name="Teles M."/>
            <person name="MacKenzie S."/>
            <person name="Amaro C."/>
        </authorList>
    </citation>
    <scope>NUCLEOTIDE SEQUENCE</scope>
</reference>
<organism evidence="1">
    <name type="scientific">Anguilla anguilla</name>
    <name type="common">European freshwater eel</name>
    <name type="synonym">Muraena anguilla</name>
    <dbReference type="NCBI Taxonomy" id="7936"/>
    <lineage>
        <taxon>Eukaryota</taxon>
        <taxon>Metazoa</taxon>
        <taxon>Chordata</taxon>
        <taxon>Craniata</taxon>
        <taxon>Vertebrata</taxon>
        <taxon>Euteleostomi</taxon>
        <taxon>Actinopterygii</taxon>
        <taxon>Neopterygii</taxon>
        <taxon>Teleostei</taxon>
        <taxon>Anguilliformes</taxon>
        <taxon>Anguillidae</taxon>
        <taxon>Anguilla</taxon>
    </lineage>
</organism>